<gene>
    <name evidence="2" type="ORF">ILEXP_LOCUS9421</name>
</gene>
<dbReference type="Pfam" id="PF23622">
    <property type="entry name" value="LRR_At1g61320_AtMIF1"/>
    <property type="match status" value="1"/>
</dbReference>
<evidence type="ECO:0000259" key="1">
    <source>
        <dbReference type="PROSITE" id="PS50181"/>
    </source>
</evidence>
<accession>A0ABC8R9X9</accession>
<dbReference type="NCBIfam" id="TIGR01509">
    <property type="entry name" value="HAD-SF-IA-v3"/>
    <property type="match status" value="1"/>
</dbReference>
<dbReference type="Gene3D" id="1.10.150.240">
    <property type="entry name" value="Putative phosphatase, domain 2"/>
    <property type="match status" value="1"/>
</dbReference>
<dbReference type="InterPro" id="IPR023214">
    <property type="entry name" value="HAD_sf"/>
</dbReference>
<name>A0ABC8R9X9_9AQUA</name>
<dbReference type="Pfam" id="PF08387">
    <property type="entry name" value="FBD"/>
    <property type="match status" value="1"/>
</dbReference>
<feature type="non-terminal residue" evidence="2">
    <location>
        <position position="659"/>
    </location>
</feature>
<dbReference type="EMBL" id="CAUOFW020001174">
    <property type="protein sequence ID" value="CAK9141796.1"/>
    <property type="molecule type" value="Genomic_DNA"/>
</dbReference>
<dbReference type="InterPro" id="IPR006439">
    <property type="entry name" value="HAD-SF_hydro_IA"/>
</dbReference>
<dbReference type="SUPFAM" id="SSF56784">
    <property type="entry name" value="HAD-like"/>
    <property type="match status" value="1"/>
</dbReference>
<dbReference type="InterPro" id="IPR036412">
    <property type="entry name" value="HAD-like_sf"/>
</dbReference>
<dbReference type="InterPro" id="IPR055357">
    <property type="entry name" value="LRR_At1g61320_AtMIF1"/>
</dbReference>
<dbReference type="InterPro" id="IPR053781">
    <property type="entry name" value="F-box_AtFBL13-like"/>
</dbReference>
<dbReference type="InterPro" id="IPR001810">
    <property type="entry name" value="F-box_dom"/>
</dbReference>
<sequence>MEFLSRYSQKPDSERPKIQTLDRITVLPDTILLHIFSFLPMEDVVKTCILSKQWRFLWTTVSALMFSHRNQPDEDLCKFISFVDKTLVLINCPKLKIFSVDFAYHRRFSADVNVWLCFVTKHGVEELKLDFSNKHNFGSGLFQLPQHLYSNGSFVKLSLSMCGIVPKGLISWKSLKSLTIGSTELSGNMIGNIVLGSPVLNFLELFNCWGFDKLEINGGSLRKLVINGYLNQKKGDSVVEIWAPGVRSLDILGCLHGKIIQLENISSTVDAKLDFYLTKINHDADDDFKMEKFMLSDMLVSIQLIKYLTFGTWFIEVLSMLEIKGLPSVLPKCKRLMLHTPIQERYLSGIVNLLHSSPDVETLIINMTPPSFEFETCFNAKISNFFNVDGESYWTSKQKLFRCLDLRLKTIRISGFEGRHCGLEIPFLQFLLKSSRALEKMVINGRGVGQDDLVRGAFQDQLQVAESLLSFPRSSKGAKLHKTNSTAPKLHSTPNFVFINHRSFTVHPYGIVSDVLKVYLVKYGKQWEGKTAQRIVGKTPSEAAAAIVEDYELPIPTDTLMSEIYPLFCDQWGSIKALPGANRLIKHLRGHGVKMALASNSPRANIEDKISYHPGWKESFSVIIGGDQVTAGKPSPEIFLEAAKRLNSDPSSCLVIEDS</sequence>
<dbReference type="Proteomes" id="UP001642360">
    <property type="component" value="Unassembled WGS sequence"/>
</dbReference>
<dbReference type="SUPFAM" id="SSF52047">
    <property type="entry name" value="RNI-like"/>
    <property type="match status" value="1"/>
</dbReference>
<dbReference type="AlphaFoldDB" id="A0ABC8R9X9"/>
<dbReference type="CDD" id="cd07505">
    <property type="entry name" value="HAD_BPGM-like"/>
    <property type="match status" value="1"/>
</dbReference>
<dbReference type="SMART" id="SM00256">
    <property type="entry name" value="FBOX"/>
    <property type="match status" value="1"/>
</dbReference>
<protein>
    <recommendedName>
        <fullName evidence="1">F-box domain-containing protein</fullName>
    </recommendedName>
</protein>
<dbReference type="Pfam" id="PF00702">
    <property type="entry name" value="Hydrolase"/>
    <property type="match status" value="1"/>
</dbReference>
<dbReference type="InterPro" id="IPR006566">
    <property type="entry name" value="FBD"/>
</dbReference>
<dbReference type="InterPro" id="IPR032675">
    <property type="entry name" value="LRR_dom_sf"/>
</dbReference>
<dbReference type="PANTHER" id="PTHR31900">
    <property type="entry name" value="F-BOX/RNI SUPERFAMILY PROTEIN-RELATED"/>
    <property type="match status" value="1"/>
</dbReference>
<dbReference type="Gene3D" id="3.80.10.10">
    <property type="entry name" value="Ribonuclease Inhibitor"/>
    <property type="match status" value="1"/>
</dbReference>
<dbReference type="Gene3D" id="3.40.50.1000">
    <property type="entry name" value="HAD superfamily/HAD-like"/>
    <property type="match status" value="1"/>
</dbReference>
<dbReference type="CDD" id="cd22160">
    <property type="entry name" value="F-box_AtFBL13-like"/>
    <property type="match status" value="1"/>
</dbReference>
<organism evidence="2 3">
    <name type="scientific">Ilex paraguariensis</name>
    <name type="common">yerba mate</name>
    <dbReference type="NCBI Taxonomy" id="185542"/>
    <lineage>
        <taxon>Eukaryota</taxon>
        <taxon>Viridiplantae</taxon>
        <taxon>Streptophyta</taxon>
        <taxon>Embryophyta</taxon>
        <taxon>Tracheophyta</taxon>
        <taxon>Spermatophyta</taxon>
        <taxon>Magnoliopsida</taxon>
        <taxon>eudicotyledons</taxon>
        <taxon>Gunneridae</taxon>
        <taxon>Pentapetalae</taxon>
        <taxon>asterids</taxon>
        <taxon>campanulids</taxon>
        <taxon>Aquifoliales</taxon>
        <taxon>Aquifoliaceae</taxon>
        <taxon>Ilex</taxon>
    </lineage>
</organism>
<proteinExistence type="predicted"/>
<dbReference type="InterPro" id="IPR023198">
    <property type="entry name" value="PGP-like_dom2"/>
</dbReference>
<dbReference type="PROSITE" id="PS50181">
    <property type="entry name" value="FBOX"/>
    <property type="match status" value="1"/>
</dbReference>
<dbReference type="SUPFAM" id="SSF81383">
    <property type="entry name" value="F-box domain"/>
    <property type="match status" value="1"/>
</dbReference>
<dbReference type="PANTHER" id="PTHR31900:SF32">
    <property type="entry name" value="F-BOX_RNI_FBD-LIKE DOMAIN PROTEIN"/>
    <property type="match status" value="1"/>
</dbReference>
<dbReference type="InterPro" id="IPR036047">
    <property type="entry name" value="F-box-like_dom_sf"/>
</dbReference>
<dbReference type="Pfam" id="PF00646">
    <property type="entry name" value="F-box"/>
    <property type="match status" value="1"/>
</dbReference>
<keyword evidence="3" id="KW-1185">Reference proteome</keyword>
<feature type="domain" description="F-box" evidence="1">
    <location>
        <begin position="21"/>
        <end position="69"/>
    </location>
</feature>
<evidence type="ECO:0000313" key="2">
    <source>
        <dbReference type="EMBL" id="CAK9141796.1"/>
    </source>
</evidence>
<dbReference type="InterPro" id="IPR050232">
    <property type="entry name" value="FBL13/AtMIF1-like"/>
</dbReference>
<evidence type="ECO:0000313" key="3">
    <source>
        <dbReference type="Proteomes" id="UP001642360"/>
    </source>
</evidence>
<reference evidence="2 3" key="1">
    <citation type="submission" date="2024-02" db="EMBL/GenBank/DDBJ databases">
        <authorList>
            <person name="Vignale AGUSTIN F."/>
            <person name="Sosa J E."/>
            <person name="Modenutti C."/>
        </authorList>
    </citation>
    <scope>NUCLEOTIDE SEQUENCE [LARGE SCALE GENOMIC DNA]</scope>
</reference>
<comment type="caution">
    <text evidence="2">The sequence shown here is derived from an EMBL/GenBank/DDBJ whole genome shotgun (WGS) entry which is preliminary data.</text>
</comment>